<dbReference type="GO" id="GO:0000162">
    <property type="term" value="P:L-tryptophan biosynthetic process"/>
    <property type="evidence" value="ECO:0007669"/>
    <property type="project" value="TreeGrafter"/>
</dbReference>
<dbReference type="FunFam" id="3.40.50.880:FF:000003">
    <property type="entry name" value="Anthranilate synthase component II"/>
    <property type="match status" value="1"/>
</dbReference>
<reference evidence="3 4" key="1">
    <citation type="submission" date="2018-02" db="EMBL/GenBank/DDBJ databases">
        <title>Genomic Encyclopedia of Archaeal and Bacterial Type Strains, Phase II (KMG-II): from individual species to whole genera.</title>
        <authorList>
            <person name="Goeker M."/>
        </authorList>
    </citation>
    <scope>NUCLEOTIDE SEQUENCE [LARGE SCALE GENOMIC DNA]</scope>
    <source>
        <strain evidence="3 4">YU 961-1</strain>
    </source>
</reference>
<sequence>MRVLVVDAFDSFVYIIRQYLLSAGAEPLVVRSNELTLDEIRLIKPDAVLLGPGPGHPSESSHVDIVRTFGDQVPIFGICLGHQAIGLAFGGQVVPAHHLMHGKTSRVRHDGTGVFTEMPEDFAATRYHSLVVVENSVPDCLQVSAWSCDDRYVMGLRHRWLPIESVQFHPESIRTEDGMRLIHNFVRTHGRHPAWHRRRVAHQAELYRPEPLRAARTLPDLGHPGLSQALSA</sequence>
<feature type="domain" description="Glutamine amidotransferase" evidence="2">
    <location>
        <begin position="4"/>
        <end position="186"/>
    </location>
</feature>
<dbReference type="InterPro" id="IPR017926">
    <property type="entry name" value="GATASE"/>
</dbReference>
<dbReference type="CDD" id="cd01743">
    <property type="entry name" value="GATase1_Anthranilate_Synthase"/>
    <property type="match status" value="1"/>
</dbReference>
<dbReference type="InterPro" id="IPR006221">
    <property type="entry name" value="TrpG/PapA_dom"/>
</dbReference>
<dbReference type="PRINTS" id="PR00097">
    <property type="entry name" value="ANTSNTHASEII"/>
</dbReference>
<dbReference type="InterPro" id="IPR050472">
    <property type="entry name" value="Anth_synth/Amidotransfase"/>
</dbReference>
<dbReference type="OrthoDB" id="9803598at2"/>
<evidence type="ECO:0000256" key="1">
    <source>
        <dbReference type="ARBA" id="ARBA00022962"/>
    </source>
</evidence>
<dbReference type="SUPFAM" id="SSF52317">
    <property type="entry name" value="Class I glutamine amidotransferase-like"/>
    <property type="match status" value="1"/>
</dbReference>
<dbReference type="GO" id="GO:0005829">
    <property type="term" value="C:cytosol"/>
    <property type="evidence" value="ECO:0007669"/>
    <property type="project" value="TreeGrafter"/>
</dbReference>
<dbReference type="PRINTS" id="PR00099">
    <property type="entry name" value="CPSGATASE"/>
</dbReference>
<name>A0A2S6GDF2_9PSEU</name>
<dbReference type="PRINTS" id="PR00096">
    <property type="entry name" value="GATASE"/>
</dbReference>
<evidence type="ECO:0000313" key="3">
    <source>
        <dbReference type="EMBL" id="PPK63141.1"/>
    </source>
</evidence>
<evidence type="ECO:0000313" key="4">
    <source>
        <dbReference type="Proteomes" id="UP000239203"/>
    </source>
</evidence>
<dbReference type="RefSeq" id="WP_104482951.1">
    <property type="nucleotide sequence ID" value="NZ_CP154825.1"/>
</dbReference>
<dbReference type="GO" id="GO:0004049">
    <property type="term" value="F:anthranilate synthase activity"/>
    <property type="evidence" value="ECO:0007669"/>
    <property type="project" value="TreeGrafter"/>
</dbReference>
<dbReference type="AlphaFoldDB" id="A0A2S6GDF2"/>
<dbReference type="PANTHER" id="PTHR43418">
    <property type="entry name" value="MULTIFUNCTIONAL TRYPTOPHAN BIOSYNTHESIS PROTEIN-RELATED"/>
    <property type="match status" value="1"/>
</dbReference>
<accession>A0A2S6GDF2</accession>
<gene>
    <name evidence="3" type="ORF">CLV40_13110</name>
</gene>
<comment type="caution">
    <text evidence="3">The sequence shown here is derived from an EMBL/GenBank/DDBJ whole genome shotgun (WGS) entry which is preliminary data.</text>
</comment>
<protein>
    <submittedName>
        <fullName evidence="3">Anthranilate synthase component 2</fullName>
    </submittedName>
</protein>
<dbReference type="EMBL" id="PTIX01000031">
    <property type="protein sequence ID" value="PPK63141.1"/>
    <property type="molecule type" value="Genomic_DNA"/>
</dbReference>
<keyword evidence="1" id="KW-0315">Glutamine amidotransferase</keyword>
<organism evidence="3 4">
    <name type="scientific">Actinokineospora auranticolor</name>
    <dbReference type="NCBI Taxonomy" id="155976"/>
    <lineage>
        <taxon>Bacteria</taxon>
        <taxon>Bacillati</taxon>
        <taxon>Actinomycetota</taxon>
        <taxon>Actinomycetes</taxon>
        <taxon>Pseudonocardiales</taxon>
        <taxon>Pseudonocardiaceae</taxon>
        <taxon>Actinokineospora</taxon>
    </lineage>
</organism>
<keyword evidence="4" id="KW-1185">Reference proteome</keyword>
<dbReference type="PROSITE" id="PS51273">
    <property type="entry name" value="GATASE_TYPE_1"/>
    <property type="match status" value="1"/>
</dbReference>
<dbReference type="PANTHER" id="PTHR43418:SF4">
    <property type="entry name" value="MULTIFUNCTIONAL TRYPTOPHAN BIOSYNTHESIS PROTEIN"/>
    <property type="match status" value="1"/>
</dbReference>
<dbReference type="NCBIfam" id="TIGR00566">
    <property type="entry name" value="trpG_papA"/>
    <property type="match status" value="1"/>
</dbReference>
<evidence type="ECO:0000259" key="2">
    <source>
        <dbReference type="Pfam" id="PF00117"/>
    </source>
</evidence>
<dbReference type="Proteomes" id="UP000239203">
    <property type="component" value="Unassembled WGS sequence"/>
</dbReference>
<dbReference type="Pfam" id="PF00117">
    <property type="entry name" value="GATase"/>
    <property type="match status" value="1"/>
</dbReference>
<dbReference type="Gene3D" id="3.40.50.880">
    <property type="match status" value="1"/>
</dbReference>
<dbReference type="InterPro" id="IPR029062">
    <property type="entry name" value="Class_I_gatase-like"/>
</dbReference>
<proteinExistence type="predicted"/>